<dbReference type="RefSeq" id="XP_049309481.1">
    <property type="nucleotide sequence ID" value="XM_049453524.1"/>
</dbReference>
<keyword evidence="8" id="KW-0539">Nucleus</keyword>
<dbReference type="GO" id="GO:0009791">
    <property type="term" value="P:post-embryonic development"/>
    <property type="evidence" value="ECO:0007669"/>
    <property type="project" value="UniProtKB-ARBA"/>
</dbReference>
<organism evidence="12">
    <name type="scientific">Bactrocera dorsalis</name>
    <name type="common">Oriental fruit fly</name>
    <name type="synonym">Dacus dorsalis</name>
    <dbReference type="NCBI Taxonomy" id="27457"/>
    <lineage>
        <taxon>Eukaryota</taxon>
        <taxon>Metazoa</taxon>
        <taxon>Ecdysozoa</taxon>
        <taxon>Arthropoda</taxon>
        <taxon>Hexapoda</taxon>
        <taxon>Insecta</taxon>
        <taxon>Pterygota</taxon>
        <taxon>Neoptera</taxon>
        <taxon>Endopterygota</taxon>
        <taxon>Diptera</taxon>
        <taxon>Brachycera</taxon>
        <taxon>Muscomorpha</taxon>
        <taxon>Tephritoidea</taxon>
        <taxon>Tephritidae</taxon>
        <taxon>Bactrocera</taxon>
        <taxon>Bactrocera</taxon>
    </lineage>
</organism>
<accession>A0A034WPC7</accession>
<evidence type="ECO:0000256" key="9">
    <source>
        <dbReference type="PROSITE-ProRule" id="PRU00027"/>
    </source>
</evidence>
<dbReference type="SUPFAM" id="SSF53098">
    <property type="entry name" value="Ribonuclease H-like"/>
    <property type="match status" value="1"/>
</dbReference>
<evidence type="ECO:0000256" key="6">
    <source>
        <dbReference type="ARBA" id="ARBA00023125"/>
    </source>
</evidence>
<dbReference type="InterPro" id="IPR052035">
    <property type="entry name" value="ZnF_BED_domain_contain"/>
</dbReference>
<dbReference type="InterPro" id="IPR036236">
    <property type="entry name" value="Znf_C2H2_sf"/>
</dbReference>
<evidence type="ECO:0000256" key="2">
    <source>
        <dbReference type="ARBA" id="ARBA00022723"/>
    </source>
</evidence>
<dbReference type="AlphaFoldDB" id="A0A034WPC7"/>
<dbReference type="Pfam" id="PF05699">
    <property type="entry name" value="Dimer_Tnp_hAT"/>
    <property type="match status" value="1"/>
</dbReference>
<dbReference type="InterPro" id="IPR008906">
    <property type="entry name" value="HATC_C_dom"/>
</dbReference>
<feature type="domain" description="BED-type" evidence="11">
    <location>
        <begin position="45"/>
        <end position="96"/>
    </location>
</feature>
<dbReference type="InterPro" id="IPR012337">
    <property type="entry name" value="RNaseH-like_sf"/>
</dbReference>
<evidence type="ECO:0000256" key="5">
    <source>
        <dbReference type="ARBA" id="ARBA00023015"/>
    </source>
</evidence>
<evidence type="ECO:0000256" key="10">
    <source>
        <dbReference type="SAM" id="SignalP"/>
    </source>
</evidence>
<dbReference type="PANTHER" id="PTHR46481:SF10">
    <property type="entry name" value="ZINC FINGER BED DOMAIN-CONTAINING PROTEIN 39"/>
    <property type="match status" value="1"/>
</dbReference>
<keyword evidence="13" id="KW-1185">Reference proteome</keyword>
<keyword evidence="2" id="KW-0479">Metal-binding</keyword>
<dbReference type="InterPro" id="IPR003656">
    <property type="entry name" value="Znf_BED"/>
</dbReference>
<dbReference type="Proteomes" id="UP001652620">
    <property type="component" value="Chromosome 1"/>
</dbReference>
<dbReference type="SMART" id="SM00614">
    <property type="entry name" value="ZnF_BED"/>
    <property type="match status" value="1"/>
</dbReference>
<evidence type="ECO:0000313" key="12">
    <source>
        <dbReference type="EMBL" id="JAC56499.1"/>
    </source>
</evidence>
<dbReference type="OMA" id="NINTWAL"/>
<dbReference type="OrthoDB" id="2438421at2759"/>
<keyword evidence="4" id="KW-0862">Zinc</keyword>
<dbReference type="GO" id="GO:0008270">
    <property type="term" value="F:zinc ion binding"/>
    <property type="evidence" value="ECO:0007669"/>
    <property type="project" value="UniProtKB-KW"/>
</dbReference>
<dbReference type="SUPFAM" id="SSF140996">
    <property type="entry name" value="Hermes dimerisation domain"/>
    <property type="match status" value="1"/>
</dbReference>
<evidence type="ECO:0000259" key="11">
    <source>
        <dbReference type="PROSITE" id="PS50808"/>
    </source>
</evidence>
<keyword evidence="10" id="KW-0732">Signal</keyword>
<dbReference type="SUPFAM" id="SSF57667">
    <property type="entry name" value="beta-beta-alpha zinc fingers"/>
    <property type="match status" value="1"/>
</dbReference>
<name>A0A034WPC7_BACDO</name>
<evidence type="ECO:0000256" key="3">
    <source>
        <dbReference type="ARBA" id="ARBA00022771"/>
    </source>
</evidence>
<dbReference type="Proteomes" id="UP001652620">
    <property type="component" value="Chromosome 3"/>
</dbReference>
<proteinExistence type="predicted"/>
<evidence type="ECO:0000256" key="4">
    <source>
        <dbReference type="ARBA" id="ARBA00022833"/>
    </source>
</evidence>
<keyword evidence="7" id="KW-0804">Transcription</keyword>
<feature type="signal peptide" evidence="10">
    <location>
        <begin position="1"/>
        <end position="22"/>
    </location>
</feature>
<reference evidence="12" key="1">
    <citation type="journal article" date="2014" name="BMC Genomics">
        <title>Characterizing the developmental transcriptome of the oriental fruit fly, Bactrocera dorsalis (Diptera: Tephritidae) through comparative genomic analysis with Drosophila melanogaster utilizing modENCODE datasets.</title>
        <authorList>
            <person name="Geib S.M."/>
            <person name="Calla B."/>
            <person name="Hall B."/>
            <person name="Hou S."/>
            <person name="Manoukis N.C."/>
        </authorList>
    </citation>
    <scope>NUCLEOTIDE SEQUENCE</scope>
    <source>
        <strain evidence="12">Punador</strain>
    </source>
</reference>
<keyword evidence="3 9" id="KW-0863">Zinc-finger</keyword>
<dbReference type="SMR" id="A0A034WPC7"/>
<evidence type="ECO:0000313" key="13">
    <source>
        <dbReference type="Proteomes" id="UP001652620"/>
    </source>
</evidence>
<evidence type="ECO:0000256" key="8">
    <source>
        <dbReference type="ARBA" id="ARBA00023242"/>
    </source>
</evidence>
<dbReference type="InterPro" id="IPR007021">
    <property type="entry name" value="DUF659"/>
</dbReference>
<dbReference type="GO" id="GO:0046983">
    <property type="term" value="F:protein dimerization activity"/>
    <property type="evidence" value="ECO:0007669"/>
    <property type="project" value="InterPro"/>
</dbReference>
<dbReference type="RefSeq" id="XP_049309665.1">
    <property type="nucleotide sequence ID" value="XM_049453708.1"/>
</dbReference>
<evidence type="ECO:0000256" key="1">
    <source>
        <dbReference type="ARBA" id="ARBA00004123"/>
    </source>
</evidence>
<keyword evidence="5" id="KW-0805">Transcription regulation</keyword>
<protein>
    <submittedName>
        <fullName evidence="14 15">E3 SUMO-protein ligase ZBED1-like isoform X1</fullName>
    </submittedName>
    <submittedName>
        <fullName evidence="12">Zinc finger BED domain-containing protein 1</fullName>
    </submittedName>
</protein>
<sequence>MCVCCICILITCVCICIFLVTSISTGDKENVVEDDIQQHTNKRKRETSMVWQVFKKCKESNMAICNQCGKQYKTGGNTTNLMDHLKRMHPTLLKDQPLEKAKCMTKFLERDILYSNTSEKKKRIDKLVLNMVASDVLPLNVVNNVGLTKLIHELDPRYKMPSKTHLRNVLLKNEYNSLKETLKAELQIVESVALTTDGWSSRANESYLTVTCHFVTESFELASKILSTNQLITPTNHSAVNIADTINNVVTEWGLQGKVVCVVTDNDATMKKACELLKIMHIPCFAHTINLLVQDVLKLPCVSEIIVKCKRTVAFFKASNIAYAKFKEEQGVNKPYSLIQEVPTRWNSALFMMQRILETNEAISRVLLKTPKSLPPFTADEITLIKELVEILNPFQDATVSVSADTKVTISLIIPTCCELRKQIFEMNSFISPEAKLVVDYLRVRMAERFSQYEERTATRLATILDPRFKKDGFLQPSNAEQAKKALELEVSTFLSKTTPRPQPTPPQPKRFSFMSQKLEDKVKSNKADAIILLRQYFETAHEAEEVNPLDYWKEHTKDTTALAILSKKYFCVPASSCASERAFSKAGQIVSDRRCALKSNIVDKLLFLNKNQKQ</sequence>
<dbReference type="PROSITE" id="PS50808">
    <property type="entry name" value="ZF_BED"/>
    <property type="match status" value="1"/>
</dbReference>
<dbReference type="GO" id="GO:0005634">
    <property type="term" value="C:nucleus"/>
    <property type="evidence" value="ECO:0007669"/>
    <property type="project" value="UniProtKB-SubCell"/>
</dbReference>
<dbReference type="PANTHER" id="PTHR46481">
    <property type="entry name" value="ZINC FINGER BED DOMAIN-CONTAINING PROTEIN 4"/>
    <property type="match status" value="1"/>
</dbReference>
<keyword evidence="6" id="KW-0238">DNA-binding</keyword>
<evidence type="ECO:0000256" key="7">
    <source>
        <dbReference type="ARBA" id="ARBA00023163"/>
    </source>
</evidence>
<dbReference type="Pfam" id="PF02892">
    <property type="entry name" value="zf-BED"/>
    <property type="match status" value="1"/>
</dbReference>
<feature type="chain" id="PRO_5001557930" evidence="10">
    <location>
        <begin position="23"/>
        <end position="615"/>
    </location>
</feature>
<dbReference type="Pfam" id="PF04937">
    <property type="entry name" value="DUF659"/>
    <property type="match status" value="1"/>
</dbReference>
<comment type="subcellular location">
    <subcellularLocation>
        <location evidence="1">Nucleus</location>
    </subcellularLocation>
</comment>
<gene>
    <name evidence="12" type="primary">ZBED1</name>
    <name evidence="14" type="synonym">LOC125777806</name>
    <name evidence="15" type="synonym">LOC125777828</name>
</gene>
<evidence type="ECO:0000313" key="14">
    <source>
        <dbReference type="RefSeq" id="XP_049309481.1"/>
    </source>
</evidence>
<evidence type="ECO:0000313" key="15">
    <source>
        <dbReference type="RefSeq" id="XP_049309665.1"/>
    </source>
</evidence>
<reference evidence="13 14" key="2">
    <citation type="submission" date="2025-05" db="UniProtKB">
        <authorList>
            <consortium name="RefSeq"/>
        </authorList>
    </citation>
    <scope>IDENTIFICATION</scope>
    <source>
        <tissue evidence="14 15">Adult</tissue>
    </source>
</reference>
<dbReference type="GO" id="GO:0003677">
    <property type="term" value="F:DNA binding"/>
    <property type="evidence" value="ECO:0007669"/>
    <property type="project" value="UniProtKB-KW"/>
</dbReference>
<dbReference type="EMBL" id="GAKP01002453">
    <property type="protein sequence ID" value="JAC56499.1"/>
    <property type="molecule type" value="Transcribed_RNA"/>
</dbReference>